<dbReference type="Gene3D" id="1.10.260.40">
    <property type="entry name" value="lambda repressor-like DNA-binding domains"/>
    <property type="match status" value="1"/>
</dbReference>
<proteinExistence type="predicted"/>
<dbReference type="AlphaFoldDB" id="A0A542XIQ5"/>
<evidence type="ECO:0000256" key="1">
    <source>
        <dbReference type="SAM" id="MobiDB-lite"/>
    </source>
</evidence>
<reference evidence="2 3" key="1">
    <citation type="submission" date="2019-06" db="EMBL/GenBank/DDBJ databases">
        <title>Sequencing the genomes of 1000 actinobacteria strains.</title>
        <authorList>
            <person name="Klenk H.-P."/>
        </authorList>
    </citation>
    <scope>NUCLEOTIDE SEQUENCE [LARGE SCALE GENOMIC DNA]</scope>
    <source>
        <strain evidence="2 3">DSM 44819</strain>
    </source>
</reference>
<dbReference type="InterPro" id="IPR010982">
    <property type="entry name" value="Lambda_DNA-bd_dom_sf"/>
</dbReference>
<evidence type="ECO:0000313" key="2">
    <source>
        <dbReference type="EMBL" id="TQL35660.1"/>
    </source>
</evidence>
<sequence>MTREGSSTTARGANPAAAAAGRRSGPDAPRQSTVAERLNELFATVTRVDERGRRREYSTPQVARAISDDPSHDTTVSRVYLATLRSGTNTNPTVAVLKAIARFFDQRRAVEAPPITASYFLDEEDESQEFRRQLADRQVRMIAMRAGNMTPAVRRQVLQMLDILEQPVSEEPTAEQPGG</sequence>
<accession>A0A542XIQ5</accession>
<comment type="caution">
    <text evidence="2">The sequence shown here is derived from an EMBL/GenBank/DDBJ whole genome shotgun (WGS) entry which is preliminary data.</text>
</comment>
<name>A0A542XIQ5_SALAC</name>
<dbReference type="Proteomes" id="UP000315983">
    <property type="component" value="Unassembled WGS sequence"/>
</dbReference>
<feature type="region of interest" description="Disordered" evidence="1">
    <location>
        <begin position="1"/>
        <end position="38"/>
    </location>
</feature>
<organism evidence="2 3">
    <name type="scientific">Salinispora arenicola</name>
    <dbReference type="NCBI Taxonomy" id="168697"/>
    <lineage>
        <taxon>Bacteria</taxon>
        <taxon>Bacillati</taxon>
        <taxon>Actinomycetota</taxon>
        <taxon>Actinomycetes</taxon>
        <taxon>Micromonosporales</taxon>
        <taxon>Micromonosporaceae</taxon>
        <taxon>Salinispora</taxon>
    </lineage>
</organism>
<feature type="compositionally biased region" description="Low complexity" evidence="1">
    <location>
        <begin position="10"/>
        <end position="30"/>
    </location>
</feature>
<dbReference type="GO" id="GO:0003677">
    <property type="term" value="F:DNA binding"/>
    <property type="evidence" value="ECO:0007669"/>
    <property type="project" value="InterPro"/>
</dbReference>
<protein>
    <submittedName>
        <fullName evidence="2">Uncharacterized protein</fullName>
    </submittedName>
</protein>
<evidence type="ECO:0000313" key="3">
    <source>
        <dbReference type="Proteomes" id="UP000315983"/>
    </source>
</evidence>
<dbReference type="EMBL" id="VFOL01000001">
    <property type="protein sequence ID" value="TQL35660.1"/>
    <property type="molecule type" value="Genomic_DNA"/>
</dbReference>
<gene>
    <name evidence="2" type="ORF">FB564_0724</name>
</gene>